<dbReference type="OrthoDB" id="1546383at2759"/>
<dbReference type="InterPro" id="IPR006045">
    <property type="entry name" value="Cupin_1"/>
</dbReference>
<organism evidence="15 16">
    <name type="scientific">Apostasia shenzhenica</name>
    <dbReference type="NCBI Taxonomy" id="1088818"/>
    <lineage>
        <taxon>Eukaryota</taxon>
        <taxon>Viridiplantae</taxon>
        <taxon>Streptophyta</taxon>
        <taxon>Embryophyta</taxon>
        <taxon>Tracheophyta</taxon>
        <taxon>Spermatophyta</taxon>
        <taxon>Magnoliopsida</taxon>
        <taxon>Liliopsida</taxon>
        <taxon>Asparagales</taxon>
        <taxon>Orchidaceae</taxon>
        <taxon>Apostasioideae</taxon>
        <taxon>Apostasia</taxon>
    </lineage>
</organism>
<evidence type="ECO:0000313" key="15">
    <source>
        <dbReference type="EMBL" id="PKA63023.1"/>
    </source>
</evidence>
<dbReference type="InterPro" id="IPR014710">
    <property type="entry name" value="RmlC-like_jellyroll"/>
</dbReference>
<name>A0A2I0B5F5_9ASPA</name>
<evidence type="ECO:0000256" key="3">
    <source>
        <dbReference type="ARBA" id="ARBA00007456"/>
    </source>
</evidence>
<keyword evidence="9" id="KW-0325">Glycoprotein</keyword>
<reference evidence="15 16" key="1">
    <citation type="journal article" date="2017" name="Nature">
        <title>The Apostasia genome and the evolution of orchids.</title>
        <authorList>
            <person name="Zhang G.Q."/>
            <person name="Liu K.W."/>
            <person name="Li Z."/>
            <person name="Lohaus R."/>
            <person name="Hsiao Y.Y."/>
            <person name="Niu S.C."/>
            <person name="Wang J.Y."/>
            <person name="Lin Y.C."/>
            <person name="Xu Q."/>
            <person name="Chen L.J."/>
            <person name="Yoshida K."/>
            <person name="Fujiwara S."/>
            <person name="Wang Z.W."/>
            <person name="Zhang Y.Q."/>
            <person name="Mitsuda N."/>
            <person name="Wang M."/>
            <person name="Liu G.H."/>
            <person name="Pecoraro L."/>
            <person name="Huang H.X."/>
            <person name="Xiao X.J."/>
            <person name="Lin M."/>
            <person name="Wu X.Y."/>
            <person name="Wu W.L."/>
            <person name="Chen Y.Y."/>
            <person name="Chang S.B."/>
            <person name="Sakamoto S."/>
            <person name="Ohme-Takagi M."/>
            <person name="Yagi M."/>
            <person name="Zeng S.J."/>
            <person name="Shen C.Y."/>
            <person name="Yeh C.M."/>
            <person name="Luo Y.B."/>
            <person name="Tsai W.C."/>
            <person name="Van de Peer Y."/>
            <person name="Liu Z.J."/>
        </authorList>
    </citation>
    <scope>NUCLEOTIDE SEQUENCE [LARGE SCALE GENOMIC DNA]</scope>
    <source>
        <strain evidence="16">cv. Shenzhen</strain>
        <tissue evidence="15">Stem</tissue>
    </source>
</reference>
<feature type="chain" id="PRO_5019613879" description="Germin-like protein" evidence="13">
    <location>
        <begin position="23"/>
        <end position="204"/>
    </location>
</feature>
<comment type="subcellular location">
    <subcellularLocation>
        <location evidence="2 13">Secreted</location>
        <location evidence="2 13">Extracellular space</location>
        <location evidence="2 13">Apoplast</location>
    </subcellularLocation>
</comment>
<feature type="binding site" evidence="12">
    <location>
        <position position="143"/>
    </location>
    <ligand>
        <name>Mn(2+)</name>
        <dbReference type="ChEBI" id="CHEBI:29035"/>
    </ligand>
</feature>
<feature type="binding site" evidence="11">
    <location>
        <position position="99"/>
    </location>
    <ligand>
        <name>oxalate</name>
        <dbReference type="ChEBI" id="CHEBI:30623"/>
    </ligand>
</feature>
<proteinExistence type="inferred from homology"/>
<keyword evidence="8 13" id="KW-0732">Signal</keyword>
<dbReference type="GO" id="GO:0030145">
    <property type="term" value="F:manganese ion binding"/>
    <property type="evidence" value="ECO:0007669"/>
    <property type="project" value="UniProtKB-UniRule"/>
</dbReference>
<evidence type="ECO:0000256" key="6">
    <source>
        <dbReference type="ARBA" id="ARBA00022525"/>
    </source>
</evidence>
<evidence type="ECO:0000313" key="16">
    <source>
        <dbReference type="Proteomes" id="UP000236161"/>
    </source>
</evidence>
<evidence type="ECO:0000256" key="2">
    <source>
        <dbReference type="ARBA" id="ARBA00004271"/>
    </source>
</evidence>
<dbReference type="SUPFAM" id="SSF51182">
    <property type="entry name" value="RmlC-like cupins"/>
    <property type="match status" value="1"/>
</dbReference>
<keyword evidence="10 11" id="KW-0464">Manganese</keyword>
<evidence type="ECO:0000256" key="8">
    <source>
        <dbReference type="ARBA" id="ARBA00022729"/>
    </source>
</evidence>
<feature type="binding site" evidence="12">
    <location>
        <position position="97"/>
    </location>
    <ligand>
        <name>Mn(2+)</name>
        <dbReference type="ChEBI" id="CHEBI:29035"/>
    </ligand>
</feature>
<accession>A0A2I0B5F5</accession>
<evidence type="ECO:0000256" key="11">
    <source>
        <dbReference type="PIRSR" id="PIRSR601929-1"/>
    </source>
</evidence>
<evidence type="ECO:0000256" key="10">
    <source>
        <dbReference type="ARBA" id="ARBA00023211"/>
    </source>
</evidence>
<keyword evidence="16" id="KW-1185">Reference proteome</keyword>
<feature type="binding site" evidence="12">
    <location>
        <position position="99"/>
    </location>
    <ligand>
        <name>Mn(2+)</name>
        <dbReference type="ChEBI" id="CHEBI:29035"/>
    </ligand>
</feature>
<dbReference type="CDD" id="cd02241">
    <property type="entry name" value="cupin_OxOx"/>
    <property type="match status" value="1"/>
</dbReference>
<dbReference type="GO" id="GO:0048046">
    <property type="term" value="C:apoplast"/>
    <property type="evidence" value="ECO:0007669"/>
    <property type="project" value="UniProtKB-SubCell"/>
</dbReference>
<dbReference type="Pfam" id="PF00190">
    <property type="entry name" value="Cupin_1"/>
    <property type="match status" value="1"/>
</dbReference>
<dbReference type="STRING" id="1088818.A0A2I0B5F5"/>
<feature type="domain" description="Cupin type-1" evidence="14">
    <location>
        <begin position="52"/>
        <end position="196"/>
    </location>
</feature>
<dbReference type="PRINTS" id="PR00325">
    <property type="entry name" value="GERMIN"/>
</dbReference>
<evidence type="ECO:0000256" key="5">
    <source>
        <dbReference type="ARBA" id="ARBA00022523"/>
    </source>
</evidence>
<keyword evidence="7 11" id="KW-0479">Metal-binding</keyword>
<comment type="subunit">
    <text evidence="4">Oligomer (believed to be a pentamer but probably hexamer).</text>
</comment>
<feature type="binding site" evidence="12">
    <location>
        <position position="104"/>
    </location>
    <ligand>
        <name>Mn(2+)</name>
        <dbReference type="ChEBI" id="CHEBI:29035"/>
    </ligand>
</feature>
<dbReference type="EMBL" id="KZ451911">
    <property type="protein sequence ID" value="PKA63023.1"/>
    <property type="molecule type" value="Genomic_DNA"/>
</dbReference>
<gene>
    <name evidence="15" type="ORF">AXF42_Ash007819</name>
</gene>
<dbReference type="FunFam" id="2.60.120.10:FF:000098">
    <property type="entry name" value="Germin-like protein 9-3"/>
    <property type="match status" value="1"/>
</dbReference>
<comment type="function">
    <text evidence="1">May play a role in plant defense. Probably has no oxalate oxidase activity even if the active site is conserved.</text>
</comment>
<dbReference type="InterPro" id="IPR001929">
    <property type="entry name" value="Germin"/>
</dbReference>
<feature type="binding site" evidence="11">
    <location>
        <position position="94"/>
    </location>
    <ligand>
        <name>oxalate</name>
        <dbReference type="ChEBI" id="CHEBI:30623"/>
    </ligand>
</feature>
<evidence type="ECO:0000256" key="7">
    <source>
        <dbReference type="ARBA" id="ARBA00022723"/>
    </source>
</evidence>
<keyword evidence="6 13" id="KW-0964">Secreted</keyword>
<keyword evidence="5 13" id="KW-0052">Apoplast</keyword>
<comment type="similarity">
    <text evidence="3 13">Belongs to the germin family.</text>
</comment>
<evidence type="ECO:0000256" key="13">
    <source>
        <dbReference type="RuleBase" id="RU366015"/>
    </source>
</evidence>
<dbReference type="AlphaFoldDB" id="A0A2I0B5F5"/>
<evidence type="ECO:0000256" key="12">
    <source>
        <dbReference type="PIRSR" id="PIRSR601929-2"/>
    </source>
</evidence>
<feature type="signal peptide" evidence="13">
    <location>
        <begin position="1"/>
        <end position="22"/>
    </location>
</feature>
<dbReference type="SMART" id="SM00835">
    <property type="entry name" value="Cupin_1"/>
    <property type="match status" value="1"/>
</dbReference>
<dbReference type="InterPro" id="IPR011051">
    <property type="entry name" value="RmlC_Cupin_sf"/>
</dbReference>
<evidence type="ECO:0000256" key="9">
    <source>
        <dbReference type="ARBA" id="ARBA00023180"/>
    </source>
</evidence>
<protein>
    <recommendedName>
        <fullName evidence="13">Germin-like protein</fullName>
    </recommendedName>
</protein>
<dbReference type="Gene3D" id="2.60.120.10">
    <property type="entry name" value="Jelly Rolls"/>
    <property type="match status" value="1"/>
</dbReference>
<evidence type="ECO:0000256" key="1">
    <source>
        <dbReference type="ARBA" id="ARBA00003629"/>
    </source>
</evidence>
<sequence length="204" mass="20904">MASLSFSVLLVAFAFAFTAAHAADPDITSDFIVPSGVSSVDANFFTFKGFRQSLSGSPSSAPLKVTKASEAEFPALAGQSVSYAFLEFGPGAINPPHTHPRSAELLMVIQGALSVGLVDSSGKLFTQQLEAGDVFVFPKGLVHFQVNKDAKNLAIAVSAFGSANPGTVSLPKAIFGSGIDGEVLAASFKTDAATASKLVSANMG</sequence>
<feature type="binding site" evidence="11">
    <location>
        <position position="104"/>
    </location>
    <ligand>
        <name>oxalate</name>
        <dbReference type="ChEBI" id="CHEBI:30623"/>
    </ligand>
</feature>
<dbReference type="Proteomes" id="UP000236161">
    <property type="component" value="Unassembled WGS sequence"/>
</dbReference>
<evidence type="ECO:0000256" key="4">
    <source>
        <dbReference type="ARBA" id="ARBA00011268"/>
    </source>
</evidence>
<evidence type="ECO:0000259" key="14">
    <source>
        <dbReference type="SMART" id="SM00835"/>
    </source>
</evidence>
<dbReference type="PANTHER" id="PTHR31238">
    <property type="entry name" value="GERMIN-LIKE PROTEIN SUBFAMILY 3 MEMBER 3"/>
    <property type="match status" value="1"/>
</dbReference>